<evidence type="ECO:0000313" key="3">
    <source>
        <dbReference type="Proteomes" id="UP000703661"/>
    </source>
</evidence>
<dbReference type="EMBL" id="JAAAID010000338">
    <property type="protein sequence ID" value="KAG0018736.1"/>
    <property type="molecule type" value="Genomic_DNA"/>
</dbReference>
<protein>
    <submittedName>
        <fullName evidence="2">Uncharacterized protein</fullName>
    </submittedName>
</protein>
<dbReference type="AlphaFoldDB" id="A0A9P6MZV0"/>
<keyword evidence="3" id="KW-1185">Reference proteome</keyword>
<dbReference type="Proteomes" id="UP000703661">
    <property type="component" value="Unassembled WGS sequence"/>
</dbReference>
<feature type="region of interest" description="Disordered" evidence="1">
    <location>
        <begin position="21"/>
        <end position="51"/>
    </location>
</feature>
<gene>
    <name evidence="2" type="ORF">BGZ80_006800</name>
</gene>
<sequence length="164" mass="19215">MDTEAMVRAFNTITSDLLESKRRDEEAKRRVGELEQKLDSEQEQEQDDSPAKHCYQMLPDNGFLTIREAWDEFHGPIAQARSYDSRWPFNRNADRRYRRRAEFINIIKARAEKAGQSSDFYLSEFEKKYSGRTINSILEELKREAKGVPPLASLNPEEEPEVQE</sequence>
<organism evidence="2 3">
    <name type="scientific">Entomortierella chlamydospora</name>
    <dbReference type="NCBI Taxonomy" id="101097"/>
    <lineage>
        <taxon>Eukaryota</taxon>
        <taxon>Fungi</taxon>
        <taxon>Fungi incertae sedis</taxon>
        <taxon>Mucoromycota</taxon>
        <taxon>Mortierellomycotina</taxon>
        <taxon>Mortierellomycetes</taxon>
        <taxon>Mortierellales</taxon>
        <taxon>Mortierellaceae</taxon>
        <taxon>Entomortierella</taxon>
    </lineage>
</organism>
<accession>A0A9P6MZV0</accession>
<evidence type="ECO:0000256" key="1">
    <source>
        <dbReference type="SAM" id="MobiDB-lite"/>
    </source>
</evidence>
<feature type="compositionally biased region" description="Basic and acidic residues" evidence="1">
    <location>
        <begin position="21"/>
        <end position="40"/>
    </location>
</feature>
<name>A0A9P6MZV0_9FUNG</name>
<comment type="caution">
    <text evidence="2">The sequence shown here is derived from an EMBL/GenBank/DDBJ whole genome shotgun (WGS) entry which is preliminary data.</text>
</comment>
<proteinExistence type="predicted"/>
<evidence type="ECO:0000313" key="2">
    <source>
        <dbReference type="EMBL" id="KAG0018736.1"/>
    </source>
</evidence>
<reference evidence="2" key="1">
    <citation type="journal article" date="2020" name="Fungal Divers.">
        <title>Resolving the Mortierellaceae phylogeny through synthesis of multi-gene phylogenetics and phylogenomics.</title>
        <authorList>
            <person name="Vandepol N."/>
            <person name="Liber J."/>
            <person name="Desiro A."/>
            <person name="Na H."/>
            <person name="Kennedy M."/>
            <person name="Barry K."/>
            <person name="Grigoriev I.V."/>
            <person name="Miller A.N."/>
            <person name="O'Donnell K."/>
            <person name="Stajich J.E."/>
            <person name="Bonito G."/>
        </authorList>
    </citation>
    <scope>NUCLEOTIDE SEQUENCE</scope>
    <source>
        <strain evidence="2">NRRL 2769</strain>
    </source>
</reference>